<dbReference type="PANTHER" id="PTHR19303:SF73">
    <property type="entry name" value="PROTEIN PDC2"/>
    <property type="match status" value="1"/>
</dbReference>
<gene>
    <name evidence="3" type="ORF">PR048_016633</name>
</gene>
<feature type="region of interest" description="Disordered" evidence="1">
    <location>
        <begin position="205"/>
        <end position="231"/>
    </location>
</feature>
<comment type="caution">
    <text evidence="3">The sequence shown here is derived from an EMBL/GenBank/DDBJ whole genome shotgun (WGS) entry which is preliminary data.</text>
</comment>
<accession>A0ABQ9H7C8</accession>
<proteinExistence type="predicted"/>
<sequence>MTGSEKRRLLVVGKCADPQLLASVGNWPLKYVSNNKAWMTSEIFESELRNWDVELQLKNRRILLLVSDCSAHARVTNLKNIRVVYLPYHVASVRQPMGRGIFRSFKTQYRRLLMLQMMDCFEQNASTSVTLVDALRMLYKAWFRVPVGMIKNCFLQTGLMKSGTEGNVFEEFEDDIPLSLWLDNHNFTQFDSWKETIDWYVEADSELQTSEEPEEKSEQPAADESDSSLDDSVEVGKVSEESFVSEAVSVSKALCALRQVSKFFEQDSASSKLLKAVNMETSLEKMILNTQLVKEST</sequence>
<organism evidence="3 4">
    <name type="scientific">Dryococelus australis</name>
    <dbReference type="NCBI Taxonomy" id="614101"/>
    <lineage>
        <taxon>Eukaryota</taxon>
        <taxon>Metazoa</taxon>
        <taxon>Ecdysozoa</taxon>
        <taxon>Arthropoda</taxon>
        <taxon>Hexapoda</taxon>
        <taxon>Insecta</taxon>
        <taxon>Pterygota</taxon>
        <taxon>Neoptera</taxon>
        <taxon>Polyneoptera</taxon>
        <taxon>Phasmatodea</taxon>
        <taxon>Verophasmatodea</taxon>
        <taxon>Anareolatae</taxon>
        <taxon>Phasmatidae</taxon>
        <taxon>Eurycanthinae</taxon>
        <taxon>Dryococelus</taxon>
    </lineage>
</organism>
<evidence type="ECO:0000259" key="2">
    <source>
        <dbReference type="Pfam" id="PF03184"/>
    </source>
</evidence>
<dbReference type="EMBL" id="JARBHB010000006">
    <property type="protein sequence ID" value="KAJ8880167.1"/>
    <property type="molecule type" value="Genomic_DNA"/>
</dbReference>
<evidence type="ECO:0000256" key="1">
    <source>
        <dbReference type="SAM" id="MobiDB-lite"/>
    </source>
</evidence>
<evidence type="ECO:0000313" key="4">
    <source>
        <dbReference type="Proteomes" id="UP001159363"/>
    </source>
</evidence>
<reference evidence="3 4" key="1">
    <citation type="submission" date="2023-02" db="EMBL/GenBank/DDBJ databases">
        <title>LHISI_Scaffold_Assembly.</title>
        <authorList>
            <person name="Stuart O.P."/>
            <person name="Cleave R."/>
            <person name="Magrath M.J.L."/>
            <person name="Mikheyev A.S."/>
        </authorList>
    </citation>
    <scope>NUCLEOTIDE SEQUENCE [LARGE SCALE GENOMIC DNA]</scope>
    <source>
        <strain evidence="3">Daus_M_001</strain>
        <tissue evidence="3">Leg muscle</tissue>
    </source>
</reference>
<dbReference type="Proteomes" id="UP001159363">
    <property type="component" value="Chromosome 5"/>
</dbReference>
<dbReference type="InterPro" id="IPR004875">
    <property type="entry name" value="DDE_SF_endonuclease_dom"/>
</dbReference>
<protein>
    <recommendedName>
        <fullName evidence="2">DDE-1 domain-containing protein</fullName>
    </recommendedName>
</protein>
<keyword evidence="4" id="KW-1185">Reference proteome</keyword>
<dbReference type="InterPro" id="IPR050863">
    <property type="entry name" value="CenT-Element_Derived"/>
</dbReference>
<name>A0ABQ9H7C8_9NEOP</name>
<dbReference type="Pfam" id="PF03184">
    <property type="entry name" value="DDE_1"/>
    <property type="match status" value="1"/>
</dbReference>
<dbReference type="PANTHER" id="PTHR19303">
    <property type="entry name" value="TRANSPOSON"/>
    <property type="match status" value="1"/>
</dbReference>
<evidence type="ECO:0000313" key="3">
    <source>
        <dbReference type="EMBL" id="KAJ8880167.1"/>
    </source>
</evidence>
<feature type="domain" description="DDE-1" evidence="2">
    <location>
        <begin position="2"/>
        <end position="154"/>
    </location>
</feature>